<keyword evidence="3" id="KW-0233">DNA recombination</keyword>
<evidence type="ECO:0000259" key="6">
    <source>
        <dbReference type="PROSITE" id="PS51900"/>
    </source>
</evidence>
<dbReference type="PANTHER" id="PTHR30349">
    <property type="entry name" value="PHAGE INTEGRASE-RELATED"/>
    <property type="match status" value="1"/>
</dbReference>
<dbReference type="InterPro" id="IPR010998">
    <property type="entry name" value="Integrase_recombinase_N"/>
</dbReference>
<feature type="domain" description="Core-binding (CB)" evidence="6">
    <location>
        <begin position="83"/>
        <end position="158"/>
    </location>
</feature>
<comment type="similarity">
    <text evidence="1">Belongs to the 'phage' integrase family.</text>
</comment>
<protein>
    <submittedName>
        <fullName evidence="7">Integrase family protein</fullName>
    </submittedName>
</protein>
<dbReference type="STRING" id="395961.Cyan7425_4149"/>
<dbReference type="GO" id="GO:0006310">
    <property type="term" value="P:DNA recombination"/>
    <property type="evidence" value="ECO:0007669"/>
    <property type="project" value="UniProtKB-KW"/>
</dbReference>
<evidence type="ECO:0000256" key="3">
    <source>
        <dbReference type="ARBA" id="ARBA00023172"/>
    </source>
</evidence>
<dbReference type="InterPro" id="IPR002104">
    <property type="entry name" value="Integrase_catalytic"/>
</dbReference>
<evidence type="ECO:0000256" key="2">
    <source>
        <dbReference type="ARBA" id="ARBA00023125"/>
    </source>
</evidence>
<dbReference type="eggNOG" id="COG4974">
    <property type="taxonomic scope" value="Bacteria"/>
</dbReference>
<dbReference type="Pfam" id="PF00589">
    <property type="entry name" value="Phage_integrase"/>
    <property type="match status" value="1"/>
</dbReference>
<dbReference type="InterPro" id="IPR050090">
    <property type="entry name" value="Tyrosine_recombinase_XerCD"/>
</dbReference>
<dbReference type="GO" id="GO:0003677">
    <property type="term" value="F:DNA binding"/>
    <property type="evidence" value="ECO:0007669"/>
    <property type="project" value="UniProtKB-UniRule"/>
</dbReference>
<dbReference type="InterPro" id="IPR011010">
    <property type="entry name" value="DNA_brk_join_enz"/>
</dbReference>
<dbReference type="InterPro" id="IPR044068">
    <property type="entry name" value="CB"/>
</dbReference>
<dbReference type="GO" id="GO:0015074">
    <property type="term" value="P:DNA integration"/>
    <property type="evidence" value="ECO:0007669"/>
    <property type="project" value="InterPro"/>
</dbReference>
<sequence length="498" mass="57508">MNCIRGGKHPTSGSQQYRCKDCNRVFTPVKAKLFDVNPEGEYKKDVWDCRRLGIDPGRGKQAYTLNFTGISQPWLLEPAKAYIKFTLSTQSFSTALNKVGSLKKFSTFLSEKYPSLEPAQLDRAVIIDYLAYLAAKHPKATTRALFLCDIRDFLDLCYQNEWLPVIRYLIRKEDYPKRSKALPRYIPECVMDQLMSHVDDLPEPVMRMTLVISECGMRVSELLYLKPDCLLQDKAGDWFLRYYQFKMKKEITIPVSREIVRIIQEQRRYIQEHLGDSYEYLFCSSLSGPSGFRPRPKPMIRESFARFLNDLAEKHNICDESGKLWRFQTHQFRHTVGTRMINNGVPQHIIQRYLGHESPEMTAVYAQIHDQTMKQEIAKFQGKVVNIAGQVVDSVTPEVETLELEWFKRNIQAQALPNGSCALPTISQGCPHANACLTCTHFRTTVEHLPEHKKQLEQTERILEKAKANGWLRQVEMNEKITESLQNIINTLEGSSND</sequence>
<dbReference type="PROSITE" id="PS51898">
    <property type="entry name" value="TYR_RECOMBINASE"/>
    <property type="match status" value="1"/>
</dbReference>
<dbReference type="Gene3D" id="1.10.150.130">
    <property type="match status" value="1"/>
</dbReference>
<name>B8HWN7_CYAP4</name>
<dbReference type="Gene3D" id="1.10.443.10">
    <property type="entry name" value="Intergrase catalytic core"/>
    <property type="match status" value="1"/>
</dbReference>
<dbReference type="KEGG" id="cyn:Cyan7425_4149"/>
<dbReference type="SUPFAM" id="SSF56349">
    <property type="entry name" value="DNA breaking-rejoining enzymes"/>
    <property type="match status" value="1"/>
</dbReference>
<dbReference type="EMBL" id="CP001344">
    <property type="protein sequence ID" value="ACL46463.1"/>
    <property type="molecule type" value="Genomic_DNA"/>
</dbReference>
<proteinExistence type="inferred from homology"/>
<evidence type="ECO:0000259" key="5">
    <source>
        <dbReference type="PROSITE" id="PS51898"/>
    </source>
</evidence>
<dbReference type="PROSITE" id="PS51900">
    <property type="entry name" value="CB"/>
    <property type="match status" value="1"/>
</dbReference>
<dbReference type="PANTHER" id="PTHR30349:SF41">
    <property type="entry name" value="INTEGRASE_RECOMBINASE PROTEIN MJ0367-RELATED"/>
    <property type="match status" value="1"/>
</dbReference>
<feature type="domain" description="Tyr recombinase" evidence="5">
    <location>
        <begin position="181"/>
        <end position="378"/>
    </location>
</feature>
<dbReference type="HOGENOM" id="CLU_030252_1_1_3"/>
<dbReference type="AlphaFoldDB" id="B8HWN7"/>
<accession>B8HWN7</accession>
<evidence type="ECO:0000256" key="1">
    <source>
        <dbReference type="ARBA" id="ARBA00008857"/>
    </source>
</evidence>
<keyword evidence="2 4" id="KW-0238">DNA-binding</keyword>
<reference evidence="7" key="1">
    <citation type="submission" date="2009-01" db="EMBL/GenBank/DDBJ databases">
        <title>Complete sequence of chromosome Cyanothece sp. PCC 7425.</title>
        <authorList>
            <consortium name="US DOE Joint Genome Institute"/>
            <person name="Lucas S."/>
            <person name="Copeland A."/>
            <person name="Lapidus A."/>
            <person name="Glavina del Rio T."/>
            <person name="Dalin E."/>
            <person name="Tice H."/>
            <person name="Bruce D."/>
            <person name="Goodwin L."/>
            <person name="Pitluck S."/>
            <person name="Sims D."/>
            <person name="Meineke L."/>
            <person name="Brettin T."/>
            <person name="Detter J.C."/>
            <person name="Han C."/>
            <person name="Larimer F."/>
            <person name="Land M."/>
            <person name="Hauser L."/>
            <person name="Kyrpides N."/>
            <person name="Ovchinnikova G."/>
            <person name="Liberton M."/>
            <person name="Stoeckel J."/>
            <person name="Banerjee A."/>
            <person name="Singh A."/>
            <person name="Page L."/>
            <person name="Sato H."/>
            <person name="Zhao L."/>
            <person name="Sherman L."/>
            <person name="Pakrasi H."/>
            <person name="Richardson P."/>
        </authorList>
    </citation>
    <scope>NUCLEOTIDE SEQUENCE</scope>
    <source>
        <strain evidence="7">PCC 7425</strain>
    </source>
</reference>
<dbReference type="InterPro" id="IPR013762">
    <property type="entry name" value="Integrase-like_cat_sf"/>
</dbReference>
<organism evidence="7">
    <name type="scientific">Cyanothece sp. (strain PCC 7425 / ATCC 29141)</name>
    <dbReference type="NCBI Taxonomy" id="395961"/>
    <lineage>
        <taxon>Bacteria</taxon>
        <taxon>Bacillati</taxon>
        <taxon>Cyanobacteriota</taxon>
        <taxon>Cyanophyceae</taxon>
        <taxon>Gomontiellales</taxon>
        <taxon>Cyanothecaceae</taxon>
        <taxon>Cyanothece</taxon>
    </lineage>
</organism>
<evidence type="ECO:0000313" key="7">
    <source>
        <dbReference type="EMBL" id="ACL46463.1"/>
    </source>
</evidence>
<gene>
    <name evidence="7" type="ordered locus">Cyan7425_4149</name>
</gene>
<evidence type="ECO:0000256" key="4">
    <source>
        <dbReference type="PROSITE-ProRule" id="PRU01248"/>
    </source>
</evidence>